<gene>
    <name evidence="1" type="ORF">E4Q23_17945</name>
</gene>
<dbReference type="RefSeq" id="WP_169067941.1">
    <property type="nucleotide sequence ID" value="NZ_SPMY01000056.1"/>
</dbReference>
<comment type="caution">
    <text evidence="1">The sequence shown here is derived from an EMBL/GenBank/DDBJ whole genome shotgun (WGS) entry which is preliminary data.</text>
</comment>
<accession>A0ABX1U2D3</accession>
<protein>
    <submittedName>
        <fullName evidence="1">Uncharacterized protein</fullName>
    </submittedName>
</protein>
<name>A0ABX1U2D3_9PROT</name>
<sequence length="181" mass="19787">MSADQADRVRTIAEVAKELLQFRVDRTLHSARRTVKAQDCWKAERTLDVQGSELRVKGAELRAQGSELHGASNKSFAARQKALRARLRASIELKNGSKDKLRERAREALRFARKDQSLAVQTSMPCTPSKKACGNGFLPCRGSAEPCPRKLGALPAKLRALPGRFAAAAIEQKASLQHSAG</sequence>
<dbReference type="Proteomes" id="UP000749010">
    <property type="component" value="Unassembled WGS sequence"/>
</dbReference>
<keyword evidence="2" id="KW-1185">Reference proteome</keyword>
<reference evidence="1 2" key="1">
    <citation type="submission" date="2019-03" db="EMBL/GenBank/DDBJ databases">
        <title>Metabolic reconstructions from genomes of highly enriched 'Candidatus Accumulibacter' and 'Candidatus Competibacter' bioreactor populations.</title>
        <authorList>
            <person name="Annavajhala M.K."/>
            <person name="Welles L."/>
            <person name="Abbas B."/>
            <person name="Sorokin D."/>
            <person name="Park H."/>
            <person name="Van Loosdrecht M."/>
            <person name="Chandran K."/>
        </authorList>
    </citation>
    <scope>NUCLEOTIDE SEQUENCE [LARGE SCALE GENOMIC DNA]</scope>
    <source>
        <strain evidence="1 2">SBR_S</strain>
    </source>
</reference>
<evidence type="ECO:0000313" key="2">
    <source>
        <dbReference type="Proteomes" id="UP000749010"/>
    </source>
</evidence>
<dbReference type="EMBL" id="SPMY01000056">
    <property type="protein sequence ID" value="NMQ29484.1"/>
    <property type="molecule type" value="Genomic_DNA"/>
</dbReference>
<evidence type="ECO:0000313" key="1">
    <source>
        <dbReference type="EMBL" id="NMQ29484.1"/>
    </source>
</evidence>
<proteinExistence type="predicted"/>
<organism evidence="1 2">
    <name type="scientific">Candidatus Accumulibacter phosphatis</name>
    <dbReference type="NCBI Taxonomy" id="327160"/>
    <lineage>
        <taxon>Bacteria</taxon>
        <taxon>Pseudomonadati</taxon>
        <taxon>Pseudomonadota</taxon>
        <taxon>Betaproteobacteria</taxon>
        <taxon>Candidatus Accumulibacter</taxon>
    </lineage>
</organism>